<gene>
    <name evidence="5" type="ORF">CLF_110674</name>
</gene>
<dbReference type="InterPro" id="IPR036116">
    <property type="entry name" value="FN3_sf"/>
</dbReference>
<feature type="compositionally biased region" description="Basic residues" evidence="2">
    <location>
        <begin position="396"/>
        <end position="405"/>
    </location>
</feature>
<dbReference type="SUPFAM" id="SSF49265">
    <property type="entry name" value="Fibronectin type III"/>
    <property type="match status" value="6"/>
</dbReference>
<feature type="domain" description="Fibronectin type-III" evidence="4">
    <location>
        <begin position="1952"/>
        <end position="2067"/>
    </location>
</feature>
<dbReference type="Gene3D" id="2.60.40.10">
    <property type="entry name" value="Immunoglobulins"/>
    <property type="match status" value="9"/>
</dbReference>
<feature type="region of interest" description="Disordered" evidence="2">
    <location>
        <begin position="499"/>
        <end position="815"/>
    </location>
</feature>
<feature type="domain" description="Fibronectin type-III" evidence="4">
    <location>
        <begin position="2071"/>
        <end position="2173"/>
    </location>
</feature>
<feature type="compositionally biased region" description="Polar residues" evidence="2">
    <location>
        <begin position="794"/>
        <end position="811"/>
    </location>
</feature>
<feature type="region of interest" description="Disordered" evidence="2">
    <location>
        <begin position="382"/>
        <end position="418"/>
    </location>
</feature>
<feature type="region of interest" description="Disordered" evidence="2">
    <location>
        <begin position="2166"/>
        <end position="2195"/>
    </location>
</feature>
<dbReference type="PANTHER" id="PTHR13817:SF73">
    <property type="entry name" value="FIBRONECTIN TYPE-III DOMAIN-CONTAINING PROTEIN"/>
    <property type="match status" value="1"/>
</dbReference>
<feature type="compositionally biased region" description="Polar residues" evidence="2">
    <location>
        <begin position="693"/>
        <end position="707"/>
    </location>
</feature>
<feature type="compositionally biased region" description="Low complexity" evidence="2">
    <location>
        <begin position="406"/>
        <end position="418"/>
    </location>
</feature>
<evidence type="ECO:0000256" key="2">
    <source>
        <dbReference type="SAM" id="MobiDB-lite"/>
    </source>
</evidence>
<dbReference type="InterPro" id="IPR003961">
    <property type="entry name" value="FN3_dom"/>
</dbReference>
<dbReference type="PROSITE" id="PS50853">
    <property type="entry name" value="FN3"/>
    <property type="match status" value="6"/>
</dbReference>
<keyword evidence="3" id="KW-0472">Membrane</keyword>
<dbReference type="InterPro" id="IPR050964">
    <property type="entry name" value="Striated_Muscle_Regulatory"/>
</dbReference>
<dbReference type="SMART" id="SM00060">
    <property type="entry name" value="FN3"/>
    <property type="match status" value="9"/>
</dbReference>
<feature type="compositionally biased region" description="Pro residues" evidence="2">
    <location>
        <begin position="341"/>
        <end position="351"/>
    </location>
</feature>
<feature type="region of interest" description="Disordered" evidence="2">
    <location>
        <begin position="1"/>
        <end position="68"/>
    </location>
</feature>
<feature type="compositionally biased region" description="Low complexity" evidence="2">
    <location>
        <begin position="51"/>
        <end position="66"/>
    </location>
</feature>
<evidence type="ECO:0000256" key="1">
    <source>
        <dbReference type="ARBA" id="ARBA00022737"/>
    </source>
</evidence>
<evidence type="ECO:0000313" key="5">
    <source>
        <dbReference type="EMBL" id="GAA56345.1"/>
    </source>
</evidence>
<feature type="domain" description="Fibronectin type-III" evidence="4">
    <location>
        <begin position="1694"/>
        <end position="1820"/>
    </location>
</feature>
<feature type="transmembrane region" description="Helical" evidence="3">
    <location>
        <begin position="2359"/>
        <end position="2379"/>
    </location>
</feature>
<proteinExistence type="predicted"/>
<feature type="compositionally biased region" description="Low complexity" evidence="2">
    <location>
        <begin position="708"/>
        <end position="725"/>
    </location>
</feature>
<dbReference type="PANTHER" id="PTHR13817">
    <property type="entry name" value="TITIN"/>
    <property type="match status" value="1"/>
</dbReference>
<protein>
    <submittedName>
        <fullName evidence="5">Fibronectin type-III domain-containing protein 3A</fullName>
    </submittedName>
</protein>
<keyword evidence="1" id="KW-0677">Repeat</keyword>
<organism evidence="5 6">
    <name type="scientific">Clonorchis sinensis</name>
    <name type="common">Chinese liver fluke</name>
    <dbReference type="NCBI Taxonomy" id="79923"/>
    <lineage>
        <taxon>Eukaryota</taxon>
        <taxon>Metazoa</taxon>
        <taxon>Spiralia</taxon>
        <taxon>Lophotrochozoa</taxon>
        <taxon>Platyhelminthes</taxon>
        <taxon>Trematoda</taxon>
        <taxon>Digenea</taxon>
        <taxon>Opisthorchiida</taxon>
        <taxon>Opisthorchiata</taxon>
        <taxon>Opisthorchiidae</taxon>
        <taxon>Clonorchis</taxon>
    </lineage>
</organism>
<feature type="domain" description="Fibronectin type-III" evidence="4">
    <location>
        <begin position="1851"/>
        <end position="1951"/>
    </location>
</feature>
<feature type="domain" description="Fibronectin type-III" evidence="4">
    <location>
        <begin position="1146"/>
        <end position="1248"/>
    </location>
</feature>
<feature type="compositionally biased region" description="Low complexity" evidence="2">
    <location>
        <begin position="546"/>
        <end position="562"/>
    </location>
</feature>
<accession>G7YTR5</accession>
<name>G7YTR5_CLOSI</name>
<feature type="domain" description="Fibronectin type-III" evidence="4">
    <location>
        <begin position="1030"/>
        <end position="1144"/>
    </location>
</feature>
<feature type="compositionally biased region" description="Low complexity" evidence="2">
    <location>
        <begin position="2275"/>
        <end position="2288"/>
    </location>
</feature>
<dbReference type="InterPro" id="IPR013783">
    <property type="entry name" value="Ig-like_fold"/>
</dbReference>
<reference key="2">
    <citation type="submission" date="2011-10" db="EMBL/GenBank/DDBJ databases">
        <title>The genome and transcriptome sequence of Clonorchis sinensis provide insights into the carcinogenic liver fluke.</title>
        <authorList>
            <person name="Wang X."/>
            <person name="Huang Y."/>
            <person name="Chen W."/>
            <person name="Liu H."/>
            <person name="Guo L."/>
            <person name="Chen Y."/>
            <person name="Luo F."/>
            <person name="Zhou W."/>
            <person name="Sun J."/>
            <person name="Mao Q."/>
            <person name="Liang P."/>
            <person name="Zhou C."/>
            <person name="Tian Y."/>
            <person name="Men J."/>
            <person name="Lv X."/>
            <person name="Huang L."/>
            <person name="Zhou J."/>
            <person name="Hu Y."/>
            <person name="Li R."/>
            <person name="Zhang F."/>
            <person name="Lei H."/>
            <person name="Li X."/>
            <person name="Hu X."/>
            <person name="Liang C."/>
            <person name="Xu J."/>
            <person name="Wu Z."/>
            <person name="Yu X."/>
        </authorList>
    </citation>
    <scope>NUCLEOTIDE SEQUENCE</scope>
    <source>
        <strain>Henan</strain>
    </source>
</reference>
<keyword evidence="6" id="KW-1185">Reference proteome</keyword>
<evidence type="ECO:0000313" key="6">
    <source>
        <dbReference type="Proteomes" id="UP000008909"/>
    </source>
</evidence>
<feature type="compositionally biased region" description="Polar residues" evidence="2">
    <location>
        <begin position="2166"/>
        <end position="2178"/>
    </location>
</feature>
<feature type="region of interest" description="Disordered" evidence="2">
    <location>
        <begin position="1749"/>
        <end position="1771"/>
    </location>
</feature>
<feature type="compositionally biased region" description="Polar residues" evidence="2">
    <location>
        <begin position="646"/>
        <end position="681"/>
    </location>
</feature>
<feature type="compositionally biased region" description="Polar residues" evidence="2">
    <location>
        <begin position="598"/>
        <end position="634"/>
    </location>
</feature>
<feature type="compositionally biased region" description="Polar residues" evidence="2">
    <location>
        <begin position="10"/>
        <end position="43"/>
    </location>
</feature>
<reference evidence="5" key="1">
    <citation type="journal article" date="2011" name="Genome Biol.">
        <title>The draft genome of the carcinogenic human liver fluke Clonorchis sinensis.</title>
        <authorList>
            <person name="Wang X."/>
            <person name="Chen W."/>
            <person name="Huang Y."/>
            <person name="Sun J."/>
            <person name="Men J."/>
            <person name="Liu H."/>
            <person name="Luo F."/>
            <person name="Guo L."/>
            <person name="Lv X."/>
            <person name="Deng C."/>
            <person name="Zhou C."/>
            <person name="Fan Y."/>
            <person name="Li X."/>
            <person name="Huang L."/>
            <person name="Hu Y."/>
            <person name="Liang C."/>
            <person name="Hu X."/>
            <person name="Xu J."/>
            <person name="Yu X."/>
        </authorList>
    </citation>
    <scope>NUCLEOTIDE SEQUENCE [LARGE SCALE GENOMIC DNA]</scope>
    <source>
        <strain evidence="5">Henan</strain>
    </source>
</reference>
<feature type="compositionally biased region" description="Basic and acidic residues" evidence="2">
    <location>
        <begin position="2180"/>
        <end position="2195"/>
    </location>
</feature>
<feature type="compositionally biased region" description="Polar residues" evidence="2">
    <location>
        <begin position="504"/>
        <end position="514"/>
    </location>
</feature>
<dbReference type="EMBL" id="DF144227">
    <property type="protein sequence ID" value="GAA56345.1"/>
    <property type="molecule type" value="Genomic_DNA"/>
</dbReference>
<feature type="compositionally biased region" description="Polar residues" evidence="2">
    <location>
        <begin position="736"/>
        <end position="746"/>
    </location>
</feature>
<keyword evidence="3" id="KW-1133">Transmembrane helix</keyword>
<dbReference type="Pfam" id="PF00041">
    <property type="entry name" value="fn3"/>
    <property type="match status" value="3"/>
</dbReference>
<feature type="compositionally biased region" description="Polar residues" evidence="2">
    <location>
        <begin position="533"/>
        <end position="545"/>
    </location>
</feature>
<keyword evidence="3" id="KW-0812">Transmembrane</keyword>
<sequence length="2412" mass="259518">MENGHRYSIEGSTTVGNTNSESPKKGPNTNERAAQNAGSTTLDTLADHPDQGGTTQQPMPTTSQPDLIAVSNSPTHLVVPHSASTCEDGYHQCNTPDRLSVNLTSALSADKFRTTQYSAGSYVSQPVPPHNYPSSMNMIAAIPEQFPPGAHPGYPSGVVVPQHVSPYLLHPRSVPYISSNSSPNQLHTLHTSAAAAAAAIPAANTHPPLVTTPSSILPTTDLIMPSVESTVPSTPLFLSSAASPVNAGVNPTDLTNSATGPPGVQGGGDYYVMVHVDAGATFSVRVGDQIQHIPGPATVRMVSNSGPPIPMPMQVPAGHLVQQIVDEEGILKHVILSLYPGPTPPPPPPPSSATASTPPVPLNQPNGIVAQGSSVLLDPTHHLHAAMPPPAPGSHPAHHHHHPHLSHSSSSVPPGGAHLPVAGPISLCAYNYPHPQLTPPVSHYHSQFVHTPTMGPLPASQHFHTHQFIPTPANPVCSTTDLRSAIDRGPLLNGTLLPSYPADQVSTESDQVNRVSAELERNTSAGQVPCANELTSNTSTGLIENSTSVAADAHHSASAGSHKGSQNNSLGPPDDQHRDSPSSEDTDQRQNDEEKRVTQSSTVPNSSSTQPTNGPINRDSQTQQPRTQPELGTSRNRHERTAPASCAQTEATRVLSSGHCTPNHTCSNDSHLTYSPTFSNSSRRRGRAGLGKTQGTFRSQTRPNKFVSSPNSNSSLLNGSGPANSFGSPSDAAESCATSPMNSTDSLHPRPSGGWSTDSNSHFGDSQRVSAHQPRAFSTPSPTVPYLHYRGRRSQPNYLLSSPPTSNTLDPTSRPVCSTVDHTVGRYLRTPHDLILSTPEKEIEQQQEQAIDGDWECEAIQTVLSAIPAPQVSDIKSGSALIHLTLPADLTVPAGPNTTESDVDLAGTRLTTDTKPDTGNFGPIRAHGFSPYITASKSPGPQKSGTIQEQRELSCWSLDENAIQFELHLAERDSAARFNCLFVGEATDISLQDLRPGSDYYVKYCCVYSDIRGQFSSTVHFTTIPTEPSVPRNLTVLGHTRTSLHLKWSAASDNGSRITAYCLEYAPVPSNLHGRHPSWTSAQLSDRMNGDQIPQFVEGFHGLAKSCKLTQLNPSTEYLIRVMAKNAYGNSPWSSTITTSTSGSPPPTPHTPFLISADVHSLTLAWTHPDSPSHRAAQSAPVVSLTYTLEMDDEAMGHGFVTVFDGSGTEHCVENLRRNTRYRFRLAASNTDGRSRWTEVVTFATLPDRPSAPRNLRFTSLVQPTRLDLAWDPPEDDGGLSVNAYRLEIRLPYVLPSKGVVVALKNTPAALDPTAPLDVDPTSPGITSESLFCWPHATGLPGKTSFGSLPPCVSGSLPIMPRLVSPTHDGDSPPQRYGNTRSSDVGPRRTPSGESASPPRLLDTCNGPLGDADSPIPDYSSLVSQPSLSTGSIHFGWFVVYEGPGSAVTIENLIPGLRLCFRVRARSSYGSKTAGLSGGYLPSFRDLWGMASSPPLEVSLPPVPPPAPSFPPRLVGQAGPTSLHLSWQSPKNTGGSPIVAYEVWQMDLSSPRCTSDESDAESQSRVSPFRHQHSRSVSECSAVEGRGDMELDGYEDAPNKSGPERCSSLDSVLSKRVDCCCCNCCLSNRKLGFHNPISAQGRLVCSVSGLECWVNGLRPGRSYAFRIRACNLIGRGPWSPWANISTAASPPGAPSRPPRLQPRTATTVHVSWDPVSRTNGSKVTEYWLEWQPLPPLLPYHVTTLPSQVHSVDRKSNMPPTGSPNHSDRDSNFQLLYTGPELTYELHGVQPASRLAFRVCALNSAGPGAWSPVGVCITPSTVPGQPSGLRIKQCLPHSVQVQWAMPQPNGSPVTSFTIELSTVNESFDANNSSPSIIVFDIPAPVPDTTTSSSTLATQLTDLEESLRPHLSVVEHRFDHLLPDTSYKVRVRALNALGYGPFSASLSFTTLPLCPGPPRFTAPTMLTATSVRLQWYMSDELEPTESPHPASCSKLSDRAKPLSHSNLQFVLQLSRQPDGDWNTIYDGPETVYKATRLTENTSYNFRVHAVNQTGPGAYSELLSVSTLRLPPPVIRGLKVVDISTDVCQLEWSPVSLCGSDTMVYVVQLMPVLQSGAHLPQLSNVQAQVYRGTQTTCRLTDLVPNTDYLVRVCAIRLCLPNNTVASTCDRGTTISSNQSRLGNEVDKNEERSTTDDDWSRDPLDVSIFHVTELPGPYSHGLNFSTRPLRLPKNHPLDGGLSAQRDSVTKTSLSMWRWFPRVFRIPLRIIYPQSGPTLSSSSSQVATAQTSTPPVTVSTLNNPSLRRRLGASNPVIQVPVSSGVAQSALSTKSSPHSTSTHHSAFSKRAQHWFRLSDRKLACLFLFLFALATLLVFMGLQHFLAAQPSTGSHVPTSLMQTQERLNRPAEFIHHPAL</sequence>
<evidence type="ECO:0000256" key="3">
    <source>
        <dbReference type="SAM" id="Phobius"/>
    </source>
</evidence>
<feature type="compositionally biased region" description="Polar residues" evidence="2">
    <location>
        <begin position="754"/>
        <end position="781"/>
    </location>
</feature>
<dbReference type="Proteomes" id="UP000008909">
    <property type="component" value="Unassembled WGS sequence"/>
</dbReference>
<feature type="compositionally biased region" description="Basic and acidic residues" evidence="2">
    <location>
        <begin position="574"/>
        <end position="597"/>
    </location>
</feature>
<feature type="region of interest" description="Disordered" evidence="2">
    <location>
        <begin position="1552"/>
        <end position="1571"/>
    </location>
</feature>
<feature type="region of interest" description="Disordered" evidence="2">
    <location>
        <begin position="337"/>
        <end position="368"/>
    </location>
</feature>
<feature type="region of interest" description="Disordered" evidence="2">
    <location>
        <begin position="1360"/>
        <end position="1410"/>
    </location>
</feature>
<dbReference type="CDD" id="cd00063">
    <property type="entry name" value="FN3"/>
    <property type="match status" value="8"/>
</dbReference>
<feature type="region of interest" description="Disordered" evidence="2">
    <location>
        <begin position="2272"/>
        <end position="2297"/>
    </location>
</feature>
<evidence type="ECO:0000259" key="4">
    <source>
        <dbReference type="PROSITE" id="PS50853"/>
    </source>
</evidence>